<dbReference type="AlphaFoldDB" id="A0A964T291"/>
<evidence type="ECO:0000313" key="2">
    <source>
        <dbReference type="Proteomes" id="UP000773614"/>
    </source>
</evidence>
<dbReference type="OrthoDB" id="8361197at2"/>
<dbReference type="RefSeq" id="WP_161139487.1">
    <property type="nucleotide sequence ID" value="NZ_SPKJ01000010.1"/>
</dbReference>
<evidence type="ECO:0000313" key="1">
    <source>
        <dbReference type="EMBL" id="MYZ47138.1"/>
    </source>
</evidence>
<organism evidence="1 2">
    <name type="scientific">Propylenella binzhouense</name>
    <dbReference type="NCBI Taxonomy" id="2555902"/>
    <lineage>
        <taxon>Bacteria</taxon>
        <taxon>Pseudomonadati</taxon>
        <taxon>Pseudomonadota</taxon>
        <taxon>Alphaproteobacteria</taxon>
        <taxon>Hyphomicrobiales</taxon>
        <taxon>Propylenellaceae</taxon>
        <taxon>Propylenella</taxon>
    </lineage>
</organism>
<comment type="caution">
    <text evidence="1">The sequence shown here is derived from an EMBL/GenBank/DDBJ whole genome shotgun (WGS) entry which is preliminary data.</text>
</comment>
<reference evidence="1" key="1">
    <citation type="submission" date="2019-03" db="EMBL/GenBank/DDBJ databases">
        <title>Afifella sp. nov., isolated from activated sludge.</title>
        <authorList>
            <person name="Li Q."/>
            <person name="Liu Y."/>
        </authorList>
    </citation>
    <scope>NUCLEOTIDE SEQUENCE</scope>
    <source>
        <strain evidence="1">L72</strain>
    </source>
</reference>
<dbReference type="EMBL" id="SPKJ01000010">
    <property type="protein sequence ID" value="MYZ47138.1"/>
    <property type="molecule type" value="Genomic_DNA"/>
</dbReference>
<gene>
    <name evidence="1" type="ORF">E4O86_05360</name>
</gene>
<protein>
    <submittedName>
        <fullName evidence="1">Uncharacterized protein</fullName>
    </submittedName>
</protein>
<name>A0A964T291_9HYPH</name>
<accession>A0A964T291</accession>
<proteinExistence type="predicted"/>
<keyword evidence="2" id="KW-1185">Reference proteome</keyword>
<dbReference type="Proteomes" id="UP000773614">
    <property type="component" value="Unassembled WGS sequence"/>
</dbReference>
<sequence length="232" mass="25128">MGGVSIRIAVLALALGLAVPPDPAPAQSAAERREQLAQIRERMSDPDPLMRLAYLEEYAEAKDQTVTMLAVRYALSSDDPDLRATALRLYVASLESLDLEVELPDAFHAAYPPDSTDERVLEAKEREPIFAFVYGAKVIRLKVTNFDFGSGRLEVAAMNGLSELDQQFSGEGQVRGTTLTVNARVQLSGGGRSFEPRCSFILTPGSDLVLSGEAACQTGPTYPNAKVSMPMF</sequence>